<feature type="domain" description="SnoaL-like" evidence="1">
    <location>
        <begin position="1"/>
        <end position="117"/>
    </location>
</feature>
<organism evidence="2 3">
    <name type="scientific">Flammeovirga aprica JL-4</name>
    <dbReference type="NCBI Taxonomy" id="694437"/>
    <lineage>
        <taxon>Bacteria</taxon>
        <taxon>Pseudomonadati</taxon>
        <taxon>Bacteroidota</taxon>
        <taxon>Cytophagia</taxon>
        <taxon>Cytophagales</taxon>
        <taxon>Flammeovirgaceae</taxon>
        <taxon>Flammeovirga</taxon>
    </lineage>
</organism>
<name>A0A7X9RXM6_9BACT</name>
<protein>
    <submittedName>
        <fullName evidence="2">Nuclear transport factor 2 family protein</fullName>
    </submittedName>
</protein>
<dbReference type="RefSeq" id="WP_169658884.1">
    <property type="nucleotide sequence ID" value="NZ_JABANE010000070.1"/>
</dbReference>
<dbReference type="SUPFAM" id="SSF54427">
    <property type="entry name" value="NTF2-like"/>
    <property type="match status" value="1"/>
</dbReference>
<dbReference type="InterPro" id="IPR032710">
    <property type="entry name" value="NTF2-like_dom_sf"/>
</dbReference>
<sequence length="122" mass="13661">MTIKEIASRLVELCRIGEFEKAQQELFAEDCVSIEPDGAPVKEVKGLQGLAEKGKQFMEMMEPHGFSVSDPVIADDFFSCSLMMDATFKPTGQRTKSTEIAVYEVKNGKIVKEEFFFKPQNG</sequence>
<evidence type="ECO:0000313" key="3">
    <source>
        <dbReference type="Proteomes" id="UP000576082"/>
    </source>
</evidence>
<gene>
    <name evidence="2" type="ORF">HHU12_21930</name>
</gene>
<dbReference type="Gene3D" id="3.10.450.50">
    <property type="match status" value="1"/>
</dbReference>
<keyword evidence="3" id="KW-1185">Reference proteome</keyword>
<dbReference type="EMBL" id="JABANE010000070">
    <property type="protein sequence ID" value="NME70652.1"/>
    <property type="molecule type" value="Genomic_DNA"/>
</dbReference>
<evidence type="ECO:0000259" key="1">
    <source>
        <dbReference type="Pfam" id="PF20409"/>
    </source>
</evidence>
<comment type="caution">
    <text evidence="2">The sequence shown here is derived from an EMBL/GenBank/DDBJ whole genome shotgun (WGS) entry which is preliminary data.</text>
</comment>
<reference evidence="2 3" key="1">
    <citation type="submission" date="2020-04" db="EMBL/GenBank/DDBJ databases">
        <title>Flammeovirga sp. SR4, a novel species isolated from seawater.</title>
        <authorList>
            <person name="Wang X."/>
        </authorList>
    </citation>
    <scope>NUCLEOTIDE SEQUENCE [LARGE SCALE GENOMIC DNA]</scope>
    <source>
        <strain evidence="2 3">ATCC 23126</strain>
    </source>
</reference>
<dbReference type="Pfam" id="PF20409">
    <property type="entry name" value="SnoaL_5"/>
    <property type="match status" value="1"/>
</dbReference>
<dbReference type="AlphaFoldDB" id="A0A7X9RXM6"/>
<proteinExistence type="predicted"/>
<dbReference type="InterPro" id="IPR046860">
    <property type="entry name" value="SnoaL_5"/>
</dbReference>
<accession>A0A7X9RXM6</accession>
<evidence type="ECO:0000313" key="2">
    <source>
        <dbReference type="EMBL" id="NME70652.1"/>
    </source>
</evidence>
<dbReference type="Proteomes" id="UP000576082">
    <property type="component" value="Unassembled WGS sequence"/>
</dbReference>